<dbReference type="Proteomes" id="UP000198243">
    <property type="component" value="Chromosome I"/>
</dbReference>
<evidence type="ECO:0000313" key="2">
    <source>
        <dbReference type="EMBL" id="SCF03857.1"/>
    </source>
</evidence>
<keyword evidence="3" id="KW-1185">Reference proteome</keyword>
<proteinExistence type="predicted"/>
<evidence type="ECO:0000256" key="1">
    <source>
        <dbReference type="ARBA" id="ARBA00023239"/>
    </source>
</evidence>
<dbReference type="AlphaFoldDB" id="A0A1C4X5Y2"/>
<dbReference type="SUPFAM" id="SSF51569">
    <property type="entry name" value="Aldolase"/>
    <property type="match status" value="1"/>
</dbReference>
<dbReference type="GO" id="GO:0008840">
    <property type="term" value="F:4-hydroxy-tetrahydrodipicolinate synthase activity"/>
    <property type="evidence" value="ECO:0007669"/>
    <property type="project" value="TreeGrafter"/>
</dbReference>
<dbReference type="PANTHER" id="PTHR12128:SF38">
    <property type="entry name" value="DIHYDRODIPICOLINATE SYNTHETASE FAMILY PROTEIN (AFU_ORTHOLOGUE AFUA_6G00110)"/>
    <property type="match status" value="1"/>
</dbReference>
<dbReference type="PANTHER" id="PTHR12128">
    <property type="entry name" value="DIHYDRODIPICOLINATE SYNTHASE"/>
    <property type="match status" value="1"/>
</dbReference>
<dbReference type="InterPro" id="IPR013785">
    <property type="entry name" value="Aldolase_TIM"/>
</dbReference>
<dbReference type="Gene3D" id="3.20.20.70">
    <property type="entry name" value="Aldolase class I"/>
    <property type="match status" value="1"/>
</dbReference>
<dbReference type="Pfam" id="PF00701">
    <property type="entry name" value="DHDPS"/>
    <property type="match status" value="1"/>
</dbReference>
<organism evidence="2 3">
    <name type="scientific">Micromonospora coriariae</name>
    <dbReference type="NCBI Taxonomy" id="285665"/>
    <lineage>
        <taxon>Bacteria</taxon>
        <taxon>Bacillati</taxon>
        <taxon>Actinomycetota</taxon>
        <taxon>Actinomycetes</taxon>
        <taxon>Micromonosporales</taxon>
        <taxon>Micromonosporaceae</taxon>
        <taxon>Micromonospora</taxon>
    </lineage>
</organism>
<dbReference type="SMART" id="SM01130">
    <property type="entry name" value="DHDPS"/>
    <property type="match status" value="1"/>
</dbReference>
<sequence>MIAPVAAALRDRLRWRLIAATATPVDATGAVDPDVLGRYLRGLVTDGADALAVLAHTGRGPYHDESTRALVIRRAVDTGAPVIVGVGGQPGEETDEVVAQAARAAALGAAGLLVFPVDDDPVAHHDALWHAAGLPMLAFDLYLRPYAEPTLAELLRHPGVAGVKVARLHDALACQAALAAAHRADRLAVTGEDRMFGPSLMWGAEAALVGLAAAAVPVTARVLRAYADKRYDEFVTASADLDRQAEVTFTEPMEGYVQRMLWIAAEEGRIPVGHAGDPHAPALPDGDRDRVLRVAGRW</sequence>
<keyword evidence="1" id="KW-0456">Lyase</keyword>
<protein>
    <submittedName>
        <fullName evidence="2">4-hydroxy-tetrahydrodipicolinate synthase</fullName>
    </submittedName>
</protein>
<accession>A0A1C4X5Y2</accession>
<name>A0A1C4X5Y2_9ACTN</name>
<dbReference type="RefSeq" id="WP_197701132.1">
    <property type="nucleotide sequence ID" value="NZ_LT607412.1"/>
</dbReference>
<gene>
    <name evidence="2" type="ORF">GA0070607_4724</name>
</gene>
<dbReference type="EMBL" id="LT607412">
    <property type="protein sequence ID" value="SCF03857.1"/>
    <property type="molecule type" value="Genomic_DNA"/>
</dbReference>
<dbReference type="InterPro" id="IPR002220">
    <property type="entry name" value="DapA-like"/>
</dbReference>
<evidence type="ECO:0000313" key="3">
    <source>
        <dbReference type="Proteomes" id="UP000198243"/>
    </source>
</evidence>
<reference evidence="3" key="1">
    <citation type="submission" date="2016-06" db="EMBL/GenBank/DDBJ databases">
        <authorList>
            <person name="Varghese N."/>
            <person name="Submissions Spin"/>
        </authorList>
    </citation>
    <scope>NUCLEOTIDE SEQUENCE [LARGE SCALE GENOMIC DNA]</scope>
    <source>
        <strain evidence="3">DSM 44875</strain>
    </source>
</reference>